<dbReference type="InterPro" id="IPR048338">
    <property type="entry name" value="Mediator_Med16"/>
</dbReference>
<evidence type="ECO:0000256" key="3">
    <source>
        <dbReference type="ARBA" id="ARBA00023015"/>
    </source>
</evidence>
<dbReference type="PANTHER" id="PTHR13224">
    <property type="entry name" value="THYROID HORMONE RECEPTOR-ASSOCIATED PROTEIN-RELATED"/>
    <property type="match status" value="1"/>
</dbReference>
<evidence type="ECO:0000313" key="7">
    <source>
        <dbReference type="EMBL" id="KAK5200688.1"/>
    </source>
</evidence>
<keyword evidence="5" id="KW-0804">Transcription</keyword>
<evidence type="ECO:0000313" key="8">
    <source>
        <dbReference type="Proteomes" id="UP001357485"/>
    </source>
</evidence>
<name>A0ABR0LMR1_9PEZI</name>
<evidence type="ECO:0000256" key="4">
    <source>
        <dbReference type="ARBA" id="ARBA00023159"/>
    </source>
</evidence>
<evidence type="ECO:0000256" key="1">
    <source>
        <dbReference type="ARBA" id="ARBA00004123"/>
    </source>
</evidence>
<keyword evidence="3" id="KW-0805">Transcription regulation</keyword>
<evidence type="ECO:0000256" key="2">
    <source>
        <dbReference type="ARBA" id="ARBA00006543"/>
    </source>
</evidence>
<dbReference type="PANTHER" id="PTHR13224:SF6">
    <property type="entry name" value="MEDIATOR OF RNA POLYMERASE II TRANSCRIPTION SUBUNIT 16"/>
    <property type="match status" value="1"/>
</dbReference>
<accession>A0ABR0LMR1</accession>
<proteinExistence type="inferred from homology"/>
<keyword evidence="6" id="KW-0539">Nucleus</keyword>
<reference evidence="7 8" key="1">
    <citation type="submission" date="2023-08" db="EMBL/GenBank/DDBJ databases">
        <title>Black Yeasts Isolated from many extreme environments.</title>
        <authorList>
            <person name="Coleine C."/>
            <person name="Stajich J.E."/>
            <person name="Selbmann L."/>
        </authorList>
    </citation>
    <scope>NUCLEOTIDE SEQUENCE [LARGE SCALE GENOMIC DNA]</scope>
    <source>
        <strain evidence="7 8">CCFEE 536</strain>
    </source>
</reference>
<comment type="subcellular location">
    <subcellularLocation>
        <location evidence="1">Nucleus</location>
    </subcellularLocation>
</comment>
<comment type="similarity">
    <text evidence="2">Belongs to the Mediator complex subunit 16 family.</text>
</comment>
<feature type="non-terminal residue" evidence="7">
    <location>
        <position position="197"/>
    </location>
</feature>
<keyword evidence="4" id="KW-0010">Activator</keyword>
<evidence type="ECO:0000256" key="5">
    <source>
        <dbReference type="ARBA" id="ARBA00023163"/>
    </source>
</evidence>
<evidence type="ECO:0000256" key="6">
    <source>
        <dbReference type="ARBA" id="ARBA00023242"/>
    </source>
</evidence>
<dbReference type="EMBL" id="JAVRRA010017226">
    <property type="protein sequence ID" value="KAK5200688.1"/>
    <property type="molecule type" value="Genomic_DNA"/>
</dbReference>
<keyword evidence="8" id="KW-1185">Reference proteome</keyword>
<protein>
    <submittedName>
        <fullName evidence="7">Mediator of RNA polymerase II transcription subunit 16</fullName>
    </submittedName>
</protein>
<sequence length="197" mass="21636">MDDDQEIEALFADDGSVSLAFTPVPKSIVERFDELHISGCRQKITWSKTGCVAYITSSGHNVGLRPLVKTLSDGQLVLGEEFLLLSTSELETFQSRLVHLEWNTVGSDLAVVDEDGRIDIHNARFTLGNMISVRKGLQDPDDAKGTVVGFHWLPASPNQPKCAYLSDALRKEDNWMIGITGLDRPGLFNPVEGNPAL</sequence>
<dbReference type="Proteomes" id="UP001357485">
    <property type="component" value="Unassembled WGS sequence"/>
</dbReference>
<gene>
    <name evidence="7" type="primary">sin4_2</name>
    <name evidence="7" type="ORF">LTR16_005246</name>
</gene>
<organism evidence="7 8">
    <name type="scientific">Cryomyces antarcticus</name>
    <dbReference type="NCBI Taxonomy" id="329879"/>
    <lineage>
        <taxon>Eukaryota</taxon>
        <taxon>Fungi</taxon>
        <taxon>Dikarya</taxon>
        <taxon>Ascomycota</taxon>
        <taxon>Pezizomycotina</taxon>
        <taxon>Dothideomycetes</taxon>
        <taxon>Dothideomycetes incertae sedis</taxon>
        <taxon>Cryomyces</taxon>
    </lineage>
</organism>
<comment type="caution">
    <text evidence="7">The sequence shown here is derived from an EMBL/GenBank/DDBJ whole genome shotgun (WGS) entry which is preliminary data.</text>
</comment>